<dbReference type="Proteomes" id="UP001107960">
    <property type="component" value="Unassembled WGS sequence"/>
</dbReference>
<evidence type="ECO:0000256" key="1">
    <source>
        <dbReference type="SAM" id="Phobius"/>
    </source>
</evidence>
<feature type="transmembrane region" description="Helical" evidence="1">
    <location>
        <begin position="12"/>
        <end position="35"/>
    </location>
</feature>
<evidence type="ECO:0000313" key="5">
    <source>
        <dbReference type="Proteomes" id="UP001107960"/>
    </source>
</evidence>
<reference evidence="4" key="2">
    <citation type="submission" date="2023-07" db="EMBL/GenBank/DDBJ databases">
        <title>Description of novel Chryseobacterium sp. strain C-2.</title>
        <authorList>
            <person name="Saticioglu I.B."/>
        </authorList>
    </citation>
    <scope>NUCLEOTIDE SEQUENCE [LARGE SCALE GENOMIC DNA]</scope>
    <source>
        <strain evidence="4">C-2</strain>
    </source>
</reference>
<evidence type="ECO:0000313" key="2">
    <source>
        <dbReference type="EMBL" id="MBD3907178.1"/>
    </source>
</evidence>
<organism evidence="3 5">
    <name type="scientific">Chryseobacterium muglaense</name>
    <dbReference type="NCBI Taxonomy" id="2893752"/>
    <lineage>
        <taxon>Bacteria</taxon>
        <taxon>Pseudomonadati</taxon>
        <taxon>Bacteroidota</taxon>
        <taxon>Flavobacteriia</taxon>
        <taxon>Flavobacteriales</taxon>
        <taxon>Weeksellaceae</taxon>
        <taxon>Chryseobacterium group</taxon>
        <taxon>Chryseobacterium</taxon>
    </lineage>
</organism>
<keyword evidence="1" id="KW-1133">Transmembrane helix</keyword>
<feature type="transmembrane region" description="Helical" evidence="1">
    <location>
        <begin position="174"/>
        <end position="194"/>
    </location>
</feature>
<dbReference type="AlphaFoldDB" id="A0A9Q3YT15"/>
<name>A0A9Q3YT15_9FLAO</name>
<dbReference type="RefSeq" id="WP_191181525.1">
    <property type="nucleotide sequence ID" value="NZ_JACXXP010000056.1"/>
</dbReference>
<dbReference type="Proteomes" id="UP000603715">
    <property type="component" value="Unassembled WGS sequence"/>
</dbReference>
<evidence type="ECO:0000313" key="3">
    <source>
        <dbReference type="EMBL" id="MCC9036369.1"/>
    </source>
</evidence>
<comment type="caution">
    <text evidence="3">The sequence shown here is derived from an EMBL/GenBank/DDBJ whole genome shotgun (WGS) entry which is preliminary data.</text>
</comment>
<dbReference type="EMBL" id="JACXXP010000056">
    <property type="protein sequence ID" value="MBD3907178.1"/>
    <property type="molecule type" value="Genomic_DNA"/>
</dbReference>
<keyword evidence="4" id="KW-1185">Reference proteome</keyword>
<evidence type="ECO:0000313" key="4">
    <source>
        <dbReference type="Proteomes" id="UP000603715"/>
    </source>
</evidence>
<reference evidence="2" key="3">
    <citation type="submission" date="2024-05" db="EMBL/GenBank/DDBJ databases">
        <title>Description of novel Chryseobacterium sp. strain C-2.</title>
        <authorList>
            <person name="Saticioglu I.B."/>
        </authorList>
    </citation>
    <scope>NUCLEOTIDE SEQUENCE</scope>
    <source>
        <strain evidence="2">C-2</strain>
    </source>
</reference>
<reference evidence="3" key="1">
    <citation type="submission" date="2021-11" db="EMBL/GenBank/DDBJ databases">
        <title>Description of novel Chryseobacterium species.</title>
        <authorList>
            <person name="Saticioglu I.B."/>
            <person name="Ay H."/>
            <person name="Altun S."/>
            <person name="Duman M."/>
        </authorList>
    </citation>
    <scope>NUCLEOTIDE SEQUENCE</scope>
    <source>
        <strain evidence="3">C-39</strain>
    </source>
</reference>
<proteinExistence type="predicted"/>
<keyword evidence="1" id="KW-0472">Membrane</keyword>
<protein>
    <submittedName>
        <fullName evidence="3">Uncharacterized protein</fullName>
    </submittedName>
</protein>
<keyword evidence="1" id="KW-0812">Transmembrane</keyword>
<feature type="transmembrane region" description="Helical" evidence="1">
    <location>
        <begin position="47"/>
        <end position="67"/>
    </location>
</feature>
<gene>
    <name evidence="2" type="ORF">IEW27_21645</name>
    <name evidence="3" type="ORF">LNP80_19305</name>
</gene>
<dbReference type="EMBL" id="JAJJML010000001">
    <property type="protein sequence ID" value="MCC9036369.1"/>
    <property type="molecule type" value="Genomic_DNA"/>
</dbReference>
<sequence>MEKKYEFRQFSILVWAITLSVFFIGLIVFVTTDSIYSMFSSTTQQTYTLIFGLSALVFIIIGINLYFSKIISILIKDDVIIISNTKENTRSILPKSTIINYNLNITNKGMLDILRIKLNNKNMYFWLGGISFNQENKDDLTNKENLLQQLKIELPDKNVKTSTDHIIIFFANKFPFIMLFIALVIFIFGSIYIINL</sequence>
<accession>A0A9Q3YT15</accession>